<dbReference type="Gene3D" id="1.20.58.80">
    <property type="entry name" value="Phosphotransferase system, lactose/cellobiose-type IIA subunit"/>
    <property type="match status" value="1"/>
</dbReference>
<gene>
    <name evidence="3" type="ORF">GPUH_LOCUS19485</name>
</gene>
<dbReference type="PANTHER" id="PTHR12947">
    <property type="entry name" value="AMSH-LIKE PROTEASE"/>
    <property type="match status" value="1"/>
</dbReference>
<evidence type="ECO:0000313" key="4">
    <source>
        <dbReference type="Proteomes" id="UP000271098"/>
    </source>
</evidence>
<evidence type="ECO:0000259" key="2">
    <source>
        <dbReference type="Pfam" id="PF08969"/>
    </source>
</evidence>
<sequence length="140" mass="16220">MERDRREWQCDPSARMQNTLRMAVAQEVNAAVPINRYYRSLNEMYRVAGFCVEDKDYERAFIYYMRFVSLAVEELPKHKQYDGFSSVEKNKAEASLRDAVLKAEALKERLKKKYEEEAVIWAKRAEAAAAAAAALVLFVL</sequence>
<dbReference type="GO" id="GO:0016020">
    <property type="term" value="C:membrane"/>
    <property type="evidence" value="ECO:0007669"/>
    <property type="project" value="TreeGrafter"/>
</dbReference>
<dbReference type="GO" id="GO:0061578">
    <property type="term" value="F:K63-linked deubiquitinase activity"/>
    <property type="evidence" value="ECO:0007669"/>
    <property type="project" value="TreeGrafter"/>
</dbReference>
<name>A0A183EEU1_9BILA</name>
<feature type="domain" description="USP8 dimerisation" evidence="2">
    <location>
        <begin position="16"/>
        <end position="117"/>
    </location>
</feature>
<accession>A0A183EEU1</accession>
<dbReference type="PANTHER" id="PTHR12947:SF13">
    <property type="entry name" value="FI19924P1"/>
    <property type="match status" value="1"/>
</dbReference>
<dbReference type="GO" id="GO:0005768">
    <property type="term" value="C:endosome"/>
    <property type="evidence" value="ECO:0007669"/>
    <property type="project" value="TreeGrafter"/>
</dbReference>
<dbReference type="EMBL" id="UYRT01088617">
    <property type="protein sequence ID" value="VDN33942.1"/>
    <property type="molecule type" value="Genomic_DNA"/>
</dbReference>
<dbReference type="SUPFAM" id="SSF140856">
    <property type="entry name" value="USP8 N-terminal domain-like"/>
    <property type="match status" value="1"/>
</dbReference>
<dbReference type="Proteomes" id="UP000271098">
    <property type="component" value="Unassembled WGS sequence"/>
</dbReference>
<evidence type="ECO:0000313" key="3">
    <source>
        <dbReference type="EMBL" id="VDN33942.1"/>
    </source>
</evidence>
<feature type="coiled-coil region" evidence="1">
    <location>
        <begin position="89"/>
        <end position="116"/>
    </location>
</feature>
<dbReference type="OrthoDB" id="3640at2759"/>
<organism evidence="5">
    <name type="scientific">Gongylonema pulchrum</name>
    <dbReference type="NCBI Taxonomy" id="637853"/>
    <lineage>
        <taxon>Eukaryota</taxon>
        <taxon>Metazoa</taxon>
        <taxon>Ecdysozoa</taxon>
        <taxon>Nematoda</taxon>
        <taxon>Chromadorea</taxon>
        <taxon>Rhabditida</taxon>
        <taxon>Spirurina</taxon>
        <taxon>Spiruromorpha</taxon>
        <taxon>Spiruroidea</taxon>
        <taxon>Gongylonematidae</taxon>
        <taxon>Gongylonema</taxon>
    </lineage>
</organism>
<dbReference type="GO" id="GO:0070536">
    <property type="term" value="P:protein K63-linked deubiquitination"/>
    <property type="evidence" value="ECO:0007669"/>
    <property type="project" value="TreeGrafter"/>
</dbReference>
<evidence type="ECO:0000256" key="1">
    <source>
        <dbReference type="SAM" id="Coils"/>
    </source>
</evidence>
<reference evidence="3 4" key="2">
    <citation type="submission" date="2018-11" db="EMBL/GenBank/DDBJ databases">
        <authorList>
            <consortium name="Pathogen Informatics"/>
        </authorList>
    </citation>
    <scope>NUCLEOTIDE SEQUENCE [LARGE SCALE GENOMIC DNA]</scope>
</reference>
<dbReference type="WBParaSite" id="GPUH_0001950701-mRNA-1">
    <property type="protein sequence ID" value="GPUH_0001950701-mRNA-1"/>
    <property type="gene ID" value="GPUH_0001950701"/>
</dbReference>
<dbReference type="InterPro" id="IPR015063">
    <property type="entry name" value="USP8_dimer"/>
</dbReference>
<keyword evidence="1" id="KW-0175">Coiled coil</keyword>
<protein>
    <submittedName>
        <fullName evidence="5">USP8_dimer domain-containing protein</fullName>
    </submittedName>
</protein>
<keyword evidence="4" id="KW-1185">Reference proteome</keyword>
<dbReference type="AlphaFoldDB" id="A0A183EEU1"/>
<proteinExistence type="predicted"/>
<dbReference type="Pfam" id="PF08969">
    <property type="entry name" value="USP8_dimer"/>
    <property type="match status" value="1"/>
</dbReference>
<reference evidence="5" key="1">
    <citation type="submission" date="2016-06" db="UniProtKB">
        <authorList>
            <consortium name="WormBaseParasite"/>
        </authorList>
    </citation>
    <scope>IDENTIFICATION</scope>
</reference>
<evidence type="ECO:0000313" key="5">
    <source>
        <dbReference type="WBParaSite" id="GPUH_0001950701-mRNA-1"/>
    </source>
</evidence>